<evidence type="ECO:0000256" key="1">
    <source>
        <dbReference type="PROSITE-ProRule" id="PRU00339"/>
    </source>
</evidence>
<dbReference type="PANTHER" id="PTHR45588">
    <property type="entry name" value="TPR DOMAIN-CONTAINING PROTEIN"/>
    <property type="match status" value="1"/>
</dbReference>
<dbReference type="InterPro" id="IPR011990">
    <property type="entry name" value="TPR-like_helical_dom_sf"/>
</dbReference>
<keyword evidence="3" id="KW-1185">Reference proteome</keyword>
<dbReference type="Gene3D" id="1.25.40.10">
    <property type="entry name" value="Tetratricopeptide repeat domain"/>
    <property type="match status" value="2"/>
</dbReference>
<reference evidence="2" key="1">
    <citation type="submission" date="2022-09" db="EMBL/GenBank/DDBJ databases">
        <title>Maribacter litopenaei sp. nov., isolated from the intestinal tract of the Pacific White Shrimp, Litopenaeus vannamei.</title>
        <authorList>
            <person name="Kim S.Y."/>
            <person name="Hwang C.Y."/>
        </authorList>
    </citation>
    <scope>NUCLEOTIDE SEQUENCE</scope>
    <source>
        <strain evidence="2">HL-LV01</strain>
    </source>
</reference>
<protein>
    <recommendedName>
        <fullName evidence="4">Tetratricopeptide repeat protein</fullName>
    </recommendedName>
</protein>
<dbReference type="SMART" id="SM00028">
    <property type="entry name" value="TPR"/>
    <property type="match status" value="3"/>
</dbReference>
<evidence type="ECO:0000313" key="3">
    <source>
        <dbReference type="Proteomes" id="UP001059209"/>
    </source>
</evidence>
<dbReference type="InterPro" id="IPR019734">
    <property type="entry name" value="TPR_rpt"/>
</dbReference>
<gene>
    <name evidence="2" type="ORF">NYZ99_19965</name>
</gene>
<dbReference type="PANTHER" id="PTHR45588:SF1">
    <property type="entry name" value="WW DOMAIN-CONTAINING PROTEIN"/>
    <property type="match status" value="1"/>
</dbReference>
<dbReference type="PROSITE" id="PS51257">
    <property type="entry name" value="PROKAR_LIPOPROTEIN"/>
    <property type="match status" value="1"/>
</dbReference>
<name>A0ABY5Y7Y6_9FLAO</name>
<dbReference type="SUPFAM" id="SSF48452">
    <property type="entry name" value="TPR-like"/>
    <property type="match status" value="2"/>
</dbReference>
<evidence type="ECO:0000313" key="2">
    <source>
        <dbReference type="EMBL" id="UWX54966.1"/>
    </source>
</evidence>
<keyword evidence="1" id="KW-0802">TPR repeat</keyword>
<sequence>MAYRILLGSVIMFFFSCKEQVKTPLVTSNYSCAPVVSDREWYKTSNKAPLFEGMGNLSYPIETEKSVVQDYFDQGMVLSYGFNHAEAARSFYYATKLDSTCAMAYWGYAYVLGPNYNAGMEDDNYERAYEAIQKALDLSKNSTNEKEKGIIYAMSKRYVKEPAVDRRHLDVAYSGAMRLLYEQYPNDSEIGTLYAESLMNLHKWDLYEKDGQIKPWTPEILEALQNVLSIHPNHPGANHFFIHAVEQSKNPGKGLPSAKKFDDGIVPNAGHLVHMPSHIYIRTGDYHKGTLANINAIEVDSSYVAACNAQGVYPLSYYPHNQHFMAATATPEGNGHWAIYAANAVSKNANLQLMKEPGWGTLQHYYTIPYYVFVKFGKWDSILGLANEVPELEYPSAILHYAKGMAYLGKNQISKANLELRELRKIAENEKLKEITIWDINTVYDLVQIAHKVLNSQLLLSEGKEDESIQVLREAIAIEDGLNYNEPPDWFFSVRHYLGHAQLSAGRFDDAILTYQEDLERLPKNGWALKGLELAYKGKNETEKESETGRAFSKSWEYADISINSSIVQ</sequence>
<feature type="repeat" description="TPR" evidence="1">
    <location>
        <begin position="492"/>
        <end position="525"/>
    </location>
</feature>
<organism evidence="2 3">
    <name type="scientific">Maribacter litopenaei</name>
    <dbReference type="NCBI Taxonomy" id="2976127"/>
    <lineage>
        <taxon>Bacteria</taxon>
        <taxon>Pseudomonadati</taxon>
        <taxon>Bacteroidota</taxon>
        <taxon>Flavobacteriia</taxon>
        <taxon>Flavobacteriales</taxon>
        <taxon>Flavobacteriaceae</taxon>
        <taxon>Maribacter</taxon>
    </lineage>
</organism>
<proteinExistence type="predicted"/>
<dbReference type="EMBL" id="CP104205">
    <property type="protein sequence ID" value="UWX54966.1"/>
    <property type="molecule type" value="Genomic_DNA"/>
</dbReference>
<dbReference type="PROSITE" id="PS50005">
    <property type="entry name" value="TPR"/>
    <property type="match status" value="1"/>
</dbReference>
<dbReference type="Proteomes" id="UP001059209">
    <property type="component" value="Chromosome"/>
</dbReference>
<dbReference type="RefSeq" id="WP_260572818.1">
    <property type="nucleotide sequence ID" value="NZ_CP104205.1"/>
</dbReference>
<evidence type="ECO:0008006" key="4">
    <source>
        <dbReference type="Google" id="ProtNLM"/>
    </source>
</evidence>
<accession>A0ABY5Y7Y6</accession>